<proteinExistence type="predicted"/>
<comment type="caution">
    <text evidence="1">The sequence shown here is derived from an EMBL/GenBank/DDBJ whole genome shotgun (WGS) entry which is preliminary data.</text>
</comment>
<accession>A0A6P0CJ00</accession>
<dbReference type="InterPro" id="IPR025855">
    <property type="entry name" value="Replic_Relax"/>
</dbReference>
<sequence length="304" mass="34536">MAKLIDLTVTDVTLAALSSISVYRYLSVHQVATIVGLKDKSASEMLLRLERHKALSHFGNTGIRGYGKTPKMYYLTRGGHRVLSEEMEAVGRTVAPYSQININSRWSPLMYHRVATLDVLAYVERDCQSLKDYRLAGTLVEYRREKIGAKWRKETTDFVADPPCPENRIVPDAGFAVEHLQTGKRALFLIEVDLGTTRLTTAQGDDDVTTFTDKLAQYDRYLSSGRVARRHKHLGTFSGFHLLTITNSDQRIANMRAAASALPRSFHGFYRFSTLDKLRQKFLHDGWLSRDHADHKTYRLIKGN</sequence>
<evidence type="ECO:0000313" key="2">
    <source>
        <dbReference type="Proteomes" id="UP000468591"/>
    </source>
</evidence>
<protein>
    <recommendedName>
        <fullName evidence="3">Replication-relaxation</fullName>
    </recommendedName>
</protein>
<organism evidence="1 2">
    <name type="scientific">Sulfitobacter sediminilitoris</name>
    <dbReference type="NCBI Taxonomy" id="2698830"/>
    <lineage>
        <taxon>Bacteria</taxon>
        <taxon>Pseudomonadati</taxon>
        <taxon>Pseudomonadota</taxon>
        <taxon>Alphaproteobacteria</taxon>
        <taxon>Rhodobacterales</taxon>
        <taxon>Roseobacteraceae</taxon>
        <taxon>Sulfitobacter</taxon>
    </lineage>
</organism>
<dbReference type="AlphaFoldDB" id="A0A6P0CJ00"/>
<gene>
    <name evidence="1" type="ORF">GV827_21855</name>
</gene>
<dbReference type="EMBL" id="JAABNT010000032">
    <property type="protein sequence ID" value="NEK25016.1"/>
    <property type="molecule type" value="Genomic_DNA"/>
</dbReference>
<dbReference type="Pfam" id="PF13814">
    <property type="entry name" value="Replic_Relax"/>
    <property type="match status" value="1"/>
</dbReference>
<keyword evidence="2" id="KW-1185">Reference proteome</keyword>
<evidence type="ECO:0000313" key="1">
    <source>
        <dbReference type="EMBL" id="NEK25016.1"/>
    </source>
</evidence>
<evidence type="ECO:0008006" key="3">
    <source>
        <dbReference type="Google" id="ProtNLM"/>
    </source>
</evidence>
<dbReference type="Proteomes" id="UP000468591">
    <property type="component" value="Unassembled WGS sequence"/>
</dbReference>
<name>A0A6P0CJ00_9RHOB</name>
<reference evidence="1 2" key="1">
    <citation type="submission" date="2020-01" db="EMBL/GenBank/DDBJ databases">
        <title>Sulfitobacter sediminilitoris sp. nov., isolated from a tidal flat.</title>
        <authorList>
            <person name="Park S."/>
            <person name="Yoon J.-H."/>
        </authorList>
    </citation>
    <scope>NUCLEOTIDE SEQUENCE [LARGE SCALE GENOMIC DNA]</scope>
    <source>
        <strain evidence="1 2">JBTF-M27</strain>
    </source>
</reference>
<dbReference type="RefSeq" id="WP_164356209.1">
    <property type="nucleotide sequence ID" value="NZ_JAABNT010000032.1"/>
</dbReference>